<dbReference type="InterPro" id="IPR000905">
    <property type="entry name" value="Gcp-like_dom"/>
</dbReference>
<proteinExistence type="predicted"/>
<feature type="domain" description="Gcp-like" evidence="1">
    <location>
        <begin position="33"/>
        <end position="130"/>
    </location>
</feature>
<gene>
    <name evidence="2" type="ORF">GGR88_002783</name>
</gene>
<name>A0ABX0XPU5_9SPHN</name>
<evidence type="ECO:0000259" key="1">
    <source>
        <dbReference type="Pfam" id="PF00814"/>
    </source>
</evidence>
<evidence type="ECO:0000313" key="2">
    <source>
        <dbReference type="EMBL" id="NJC35269.1"/>
    </source>
</evidence>
<dbReference type="SUPFAM" id="SSF53067">
    <property type="entry name" value="Actin-like ATPase domain"/>
    <property type="match status" value="1"/>
</dbReference>
<dbReference type="NCBIfam" id="TIGR03725">
    <property type="entry name" value="T6A_YeaZ"/>
    <property type="match status" value="1"/>
</dbReference>
<evidence type="ECO:0000313" key="3">
    <source>
        <dbReference type="Proteomes" id="UP000734218"/>
    </source>
</evidence>
<dbReference type="Pfam" id="PF00814">
    <property type="entry name" value="TsaD"/>
    <property type="match status" value="1"/>
</dbReference>
<organism evidence="2 3">
    <name type="scientific">Sphingomonas jejuensis</name>
    <dbReference type="NCBI Taxonomy" id="904715"/>
    <lineage>
        <taxon>Bacteria</taxon>
        <taxon>Pseudomonadati</taxon>
        <taxon>Pseudomonadota</taxon>
        <taxon>Alphaproteobacteria</taxon>
        <taxon>Sphingomonadales</taxon>
        <taxon>Sphingomonadaceae</taxon>
        <taxon>Sphingomonas</taxon>
    </lineage>
</organism>
<dbReference type="InterPro" id="IPR043129">
    <property type="entry name" value="ATPase_NBD"/>
</dbReference>
<keyword evidence="3" id="KW-1185">Reference proteome</keyword>
<dbReference type="InterPro" id="IPR022496">
    <property type="entry name" value="T6A_TsaB"/>
</dbReference>
<comment type="caution">
    <text evidence="2">The sequence shown here is derived from an EMBL/GenBank/DDBJ whole genome shotgun (WGS) entry which is preliminary data.</text>
</comment>
<dbReference type="EMBL" id="JAATJE010000002">
    <property type="protein sequence ID" value="NJC35269.1"/>
    <property type="molecule type" value="Genomic_DNA"/>
</dbReference>
<accession>A0ABX0XPU5</accession>
<sequence length="208" mass="20617">MSGDDRVLVIETATSACSVALIADGAVVAHAHESVARGHAERLIPMIAGLPERGRAQRILVDVGPGSFTGVRVGIAAARALALAWGATLAGYRSTSLLAAQAAARGAAGDGGDGALAAVLIGGHGELFVQLFEGQVSPVGTLQSLNPADAGALIGARPVVGSGAGAIGRDEATIEPDARDVLLIPAALAREDARPVYGRAPDAKPAAA</sequence>
<reference evidence="2 3" key="1">
    <citation type="submission" date="2020-03" db="EMBL/GenBank/DDBJ databases">
        <title>Genomic Encyclopedia of Type Strains, Phase IV (KMG-IV): sequencing the most valuable type-strain genomes for metagenomic binning, comparative biology and taxonomic classification.</title>
        <authorList>
            <person name="Goeker M."/>
        </authorList>
    </citation>
    <scope>NUCLEOTIDE SEQUENCE [LARGE SCALE GENOMIC DNA]</scope>
    <source>
        <strain evidence="2 3">DSM 27651</strain>
    </source>
</reference>
<protein>
    <submittedName>
        <fullName evidence="2">tRNA threonylcarbamoyl adenosine modification protein YeaZ</fullName>
    </submittedName>
</protein>
<dbReference type="Gene3D" id="3.30.420.40">
    <property type="match status" value="1"/>
</dbReference>
<dbReference type="Proteomes" id="UP000734218">
    <property type="component" value="Unassembled WGS sequence"/>
</dbReference>